<dbReference type="InterPro" id="IPR036736">
    <property type="entry name" value="ACP-like_sf"/>
</dbReference>
<organism evidence="6 7">
    <name type="scientific">Phaseolus vulgaris</name>
    <name type="common">Kidney bean</name>
    <name type="synonym">French bean</name>
    <dbReference type="NCBI Taxonomy" id="3885"/>
    <lineage>
        <taxon>Eukaryota</taxon>
        <taxon>Viridiplantae</taxon>
        <taxon>Streptophyta</taxon>
        <taxon>Embryophyta</taxon>
        <taxon>Tracheophyta</taxon>
        <taxon>Spermatophyta</taxon>
        <taxon>Magnoliopsida</taxon>
        <taxon>eudicotyledons</taxon>
        <taxon>Gunneridae</taxon>
        <taxon>Pentapetalae</taxon>
        <taxon>rosids</taxon>
        <taxon>fabids</taxon>
        <taxon>Fabales</taxon>
        <taxon>Fabaceae</taxon>
        <taxon>Papilionoideae</taxon>
        <taxon>50 kb inversion clade</taxon>
        <taxon>NPAAA clade</taxon>
        <taxon>indigoferoid/millettioid clade</taxon>
        <taxon>Phaseoleae</taxon>
        <taxon>Phaseolus</taxon>
    </lineage>
</organism>
<dbReference type="SUPFAM" id="SSF47336">
    <property type="entry name" value="ACP-like"/>
    <property type="match status" value="1"/>
</dbReference>
<dbReference type="NCBIfam" id="NF002148">
    <property type="entry name" value="PRK00982.1-2"/>
    <property type="match status" value="1"/>
</dbReference>
<dbReference type="InterPro" id="IPR003231">
    <property type="entry name" value="ACP"/>
</dbReference>
<dbReference type="Gene3D" id="1.10.1200.10">
    <property type="entry name" value="ACP-like"/>
    <property type="match status" value="1"/>
</dbReference>
<evidence type="ECO:0000313" key="7">
    <source>
        <dbReference type="Proteomes" id="UP000000226"/>
    </source>
</evidence>
<dbReference type="Proteomes" id="UP000000226">
    <property type="component" value="Chromosome 10"/>
</dbReference>
<dbReference type="SMR" id="V7AT57"/>
<keyword evidence="7" id="KW-1185">Reference proteome</keyword>
<dbReference type="Pfam" id="PF00550">
    <property type="entry name" value="PP-binding"/>
    <property type="match status" value="1"/>
</dbReference>
<protein>
    <recommendedName>
        <fullName evidence="4">Acyl carrier protein</fullName>
    </recommendedName>
</protein>
<keyword evidence="4" id="KW-0275">Fatty acid biosynthesis</keyword>
<evidence type="ECO:0000256" key="3">
    <source>
        <dbReference type="ARBA" id="ARBA00022553"/>
    </source>
</evidence>
<dbReference type="EMBL" id="CM002297">
    <property type="protein sequence ID" value="ESW07396.1"/>
    <property type="molecule type" value="Genomic_DNA"/>
</dbReference>
<dbReference type="eggNOG" id="KOG1748">
    <property type="taxonomic scope" value="Eukaryota"/>
</dbReference>
<dbReference type="Gramene" id="ESW07396">
    <property type="protein sequence ID" value="ESW07396"/>
    <property type="gene ID" value="PHAVU_010G126500g"/>
</dbReference>
<dbReference type="PROSITE" id="PS50075">
    <property type="entry name" value="CARRIER"/>
    <property type="match status" value="1"/>
</dbReference>
<dbReference type="OrthoDB" id="448946at2759"/>
<reference evidence="7" key="1">
    <citation type="journal article" date="2014" name="Nat. Genet.">
        <title>A reference genome for common bean and genome-wide analysis of dual domestications.</title>
        <authorList>
            <person name="Schmutz J."/>
            <person name="McClean P.E."/>
            <person name="Mamidi S."/>
            <person name="Wu G.A."/>
            <person name="Cannon S.B."/>
            <person name="Grimwood J."/>
            <person name="Jenkins J."/>
            <person name="Shu S."/>
            <person name="Song Q."/>
            <person name="Chavarro C."/>
            <person name="Torres-Torres M."/>
            <person name="Geffroy V."/>
            <person name="Moghaddam S.M."/>
            <person name="Gao D."/>
            <person name="Abernathy B."/>
            <person name="Barry K."/>
            <person name="Blair M."/>
            <person name="Brick M.A."/>
            <person name="Chovatia M."/>
            <person name="Gepts P."/>
            <person name="Goodstein D.M."/>
            <person name="Gonzales M."/>
            <person name="Hellsten U."/>
            <person name="Hyten D.L."/>
            <person name="Jia G."/>
            <person name="Kelly J.D."/>
            <person name="Kudrna D."/>
            <person name="Lee R."/>
            <person name="Richard M.M."/>
            <person name="Miklas P.N."/>
            <person name="Osorno J.M."/>
            <person name="Rodrigues J."/>
            <person name="Thareau V."/>
            <person name="Urrea C.A."/>
            <person name="Wang M."/>
            <person name="Yu Y."/>
            <person name="Zhang M."/>
            <person name="Wing R.A."/>
            <person name="Cregan P.B."/>
            <person name="Rokhsar D.S."/>
            <person name="Jackson S.A."/>
        </authorList>
    </citation>
    <scope>NUCLEOTIDE SEQUENCE [LARGE SCALE GENOMIC DNA]</scope>
    <source>
        <strain evidence="7">cv. G19833</strain>
    </source>
</reference>
<evidence type="ECO:0000259" key="5">
    <source>
        <dbReference type="PROSITE" id="PS50075"/>
    </source>
</evidence>
<keyword evidence="3" id="KW-0597">Phosphoprotein</keyword>
<dbReference type="OMA" id="CCAPNAR"/>
<dbReference type="HAMAP" id="MF_01217">
    <property type="entry name" value="Acyl_carrier"/>
    <property type="match status" value="1"/>
</dbReference>
<dbReference type="GO" id="GO:0000036">
    <property type="term" value="F:acyl carrier activity"/>
    <property type="evidence" value="ECO:0007669"/>
    <property type="project" value="InterPro"/>
</dbReference>
<keyword evidence="4" id="KW-0276">Fatty acid metabolism</keyword>
<comment type="function">
    <text evidence="4">Carrier of the growing fatty acid chain in fatty acid biosynthesis.</text>
</comment>
<keyword evidence="4" id="KW-0443">Lipid metabolism</keyword>
<sequence length="153" mass="16305">MTSVLSTATSLATLSFNHGVRTTTTHQMKKLSTVGSSVFSGLKHINKVQLKKATKWTFACSGGINSTISCSIAQQETLQIVQCTIAKQLSIDETTVTPQTKFSELGADSLDTVEIMMALEEKFDISIGEGGAENISTVQDAADLIEKVKTAST</sequence>
<evidence type="ECO:0000313" key="6">
    <source>
        <dbReference type="EMBL" id="ESW07396.1"/>
    </source>
</evidence>
<dbReference type="InterPro" id="IPR044813">
    <property type="entry name" value="ACP_chloroplastic"/>
</dbReference>
<dbReference type="NCBIfam" id="TIGR00517">
    <property type="entry name" value="acyl_carrier"/>
    <property type="match status" value="1"/>
</dbReference>
<dbReference type="NCBIfam" id="NF002150">
    <property type="entry name" value="PRK00982.1-4"/>
    <property type="match status" value="1"/>
</dbReference>
<dbReference type="PANTHER" id="PTHR46153:SF2">
    <property type="entry name" value="ACYL CARRIER PROTEIN"/>
    <property type="match status" value="1"/>
</dbReference>
<comment type="similarity">
    <text evidence="1">Belongs to the acyl carrier protein (ACP) family.</text>
</comment>
<evidence type="ECO:0000256" key="1">
    <source>
        <dbReference type="ARBA" id="ARBA00010930"/>
    </source>
</evidence>
<proteinExistence type="inferred from homology"/>
<evidence type="ECO:0000256" key="4">
    <source>
        <dbReference type="RuleBase" id="RU000722"/>
    </source>
</evidence>
<dbReference type="PANTHER" id="PTHR46153">
    <property type="entry name" value="ACYL CARRIER PROTEIN"/>
    <property type="match status" value="1"/>
</dbReference>
<name>V7AT57_PHAVU</name>
<keyword evidence="4" id="KW-0444">Lipid biosynthesis</keyword>
<accession>V7AT57</accession>
<dbReference type="AlphaFoldDB" id="V7AT57"/>
<gene>
    <name evidence="6" type="ORF">PHAVU_010G126500g</name>
</gene>
<evidence type="ECO:0000256" key="2">
    <source>
        <dbReference type="ARBA" id="ARBA00022450"/>
    </source>
</evidence>
<feature type="domain" description="Carrier" evidence="5">
    <location>
        <begin position="75"/>
        <end position="149"/>
    </location>
</feature>
<dbReference type="STRING" id="3885.V7AT57"/>
<keyword evidence="2 4" id="KW-0596">Phosphopantetheine</keyword>
<dbReference type="InterPro" id="IPR009081">
    <property type="entry name" value="PP-bd_ACP"/>
</dbReference>